<evidence type="ECO:0000313" key="2">
    <source>
        <dbReference type="EMBL" id="KAL0065554.1"/>
    </source>
</evidence>
<protein>
    <recommendedName>
        <fullName evidence="1">ATP phosphoribosyltransferase</fullName>
    </recommendedName>
</protein>
<dbReference type="PANTHER" id="PTHR41774">
    <property type="match status" value="1"/>
</dbReference>
<dbReference type="Proteomes" id="UP001437256">
    <property type="component" value="Unassembled WGS sequence"/>
</dbReference>
<dbReference type="PANTHER" id="PTHR41774:SF1">
    <property type="entry name" value="NGG1P INTERACTING FACTOR NIF3"/>
    <property type="match status" value="1"/>
</dbReference>
<keyword evidence="3" id="KW-1185">Reference proteome</keyword>
<comment type="caution">
    <text evidence="2">The sequence shown here is derived from an EMBL/GenBank/DDBJ whole genome shotgun (WGS) entry which is preliminary data.</text>
</comment>
<reference evidence="2 3" key="1">
    <citation type="submission" date="2024-05" db="EMBL/GenBank/DDBJ databases">
        <title>A draft genome resource for the thread blight pathogen Marasmius tenuissimus strain MS-2.</title>
        <authorList>
            <person name="Yulfo-Soto G.E."/>
            <person name="Baruah I.K."/>
            <person name="Amoako-Attah I."/>
            <person name="Bukari Y."/>
            <person name="Meinhardt L.W."/>
            <person name="Bailey B.A."/>
            <person name="Cohen S.P."/>
        </authorList>
    </citation>
    <scope>NUCLEOTIDE SEQUENCE [LARGE SCALE GENOMIC DNA]</scope>
    <source>
        <strain evidence="2 3">MS-2</strain>
    </source>
</reference>
<dbReference type="EMBL" id="JBBXMP010000046">
    <property type="protein sequence ID" value="KAL0065554.1"/>
    <property type="molecule type" value="Genomic_DNA"/>
</dbReference>
<dbReference type="SUPFAM" id="SSF102705">
    <property type="entry name" value="NIF3 (NGG1p interacting factor 3)-like"/>
    <property type="match status" value="1"/>
</dbReference>
<sequence>MFSQRFKMVFFTPAVNTRAIIDHLFAKYPQELGKIGNYGECAFIARGTGQFRPTAEAQPVIGKPGALEFVEEDRVELVINDKGNREEVKNAVEELKKVHPYEEVVVEIYKLEDF</sequence>
<proteinExistence type="predicted"/>
<organism evidence="2 3">
    <name type="scientific">Marasmius tenuissimus</name>
    <dbReference type="NCBI Taxonomy" id="585030"/>
    <lineage>
        <taxon>Eukaryota</taxon>
        <taxon>Fungi</taxon>
        <taxon>Dikarya</taxon>
        <taxon>Basidiomycota</taxon>
        <taxon>Agaricomycotina</taxon>
        <taxon>Agaricomycetes</taxon>
        <taxon>Agaricomycetidae</taxon>
        <taxon>Agaricales</taxon>
        <taxon>Marasmiineae</taxon>
        <taxon>Marasmiaceae</taxon>
        <taxon>Marasmius</taxon>
    </lineage>
</organism>
<name>A0ABR2ZWL6_9AGAR</name>
<dbReference type="Gene3D" id="3.30.70.120">
    <property type="match status" value="1"/>
</dbReference>
<dbReference type="InterPro" id="IPR015867">
    <property type="entry name" value="N-reg_PII/ATP_PRibTrfase_C"/>
</dbReference>
<dbReference type="InterPro" id="IPR036069">
    <property type="entry name" value="DUF34/NIF3_sf"/>
</dbReference>
<accession>A0ABR2ZWL6</accession>
<evidence type="ECO:0000256" key="1">
    <source>
        <dbReference type="ARBA" id="ARBA00020998"/>
    </source>
</evidence>
<evidence type="ECO:0000313" key="3">
    <source>
        <dbReference type="Proteomes" id="UP001437256"/>
    </source>
</evidence>
<gene>
    <name evidence="2" type="ORF">AAF712_007465</name>
</gene>